<evidence type="ECO:0000256" key="7">
    <source>
        <dbReference type="SAM" id="MobiDB-lite"/>
    </source>
</evidence>
<feature type="transmembrane region" description="Helical" evidence="8">
    <location>
        <begin position="30"/>
        <end position="50"/>
    </location>
</feature>
<feature type="transmembrane region" description="Helical" evidence="8">
    <location>
        <begin position="466"/>
        <end position="487"/>
    </location>
</feature>
<evidence type="ECO:0000313" key="11">
    <source>
        <dbReference type="Proteomes" id="UP000005442"/>
    </source>
</evidence>
<dbReference type="Pfam" id="PF07690">
    <property type="entry name" value="MFS_1"/>
    <property type="match status" value="1"/>
</dbReference>
<accession>G8RSL5</accession>
<evidence type="ECO:0000259" key="9">
    <source>
        <dbReference type="PROSITE" id="PS50850"/>
    </source>
</evidence>
<dbReference type="GO" id="GO:0022857">
    <property type="term" value="F:transmembrane transporter activity"/>
    <property type="evidence" value="ECO:0007669"/>
    <property type="project" value="InterPro"/>
</dbReference>
<feature type="transmembrane region" description="Helical" evidence="8">
    <location>
        <begin position="157"/>
        <end position="178"/>
    </location>
</feature>
<keyword evidence="5 8" id="KW-1133">Transmembrane helix</keyword>
<dbReference type="RefSeq" id="WP_014214285.1">
    <property type="nucleotide sequence ID" value="NC_016604.1"/>
</dbReference>
<feature type="region of interest" description="Disordered" evidence="7">
    <location>
        <begin position="1"/>
        <end position="25"/>
    </location>
</feature>
<dbReference type="SUPFAM" id="SSF103473">
    <property type="entry name" value="MFS general substrate transporter"/>
    <property type="match status" value="1"/>
</dbReference>
<evidence type="ECO:0000256" key="4">
    <source>
        <dbReference type="ARBA" id="ARBA00022692"/>
    </source>
</evidence>
<dbReference type="PATRIC" id="fig|710685.3.peg.6113"/>
<evidence type="ECO:0000256" key="8">
    <source>
        <dbReference type="SAM" id="Phobius"/>
    </source>
</evidence>
<dbReference type="EMBL" id="CP003169">
    <property type="protein sequence ID" value="AEV76548.1"/>
    <property type="molecule type" value="Genomic_DNA"/>
</dbReference>
<dbReference type="Gene3D" id="1.20.1720.10">
    <property type="entry name" value="Multidrug resistance protein D"/>
    <property type="match status" value="1"/>
</dbReference>
<dbReference type="InterPro" id="IPR011701">
    <property type="entry name" value="MFS"/>
</dbReference>
<feature type="transmembrane region" description="Helical" evidence="8">
    <location>
        <begin position="352"/>
        <end position="369"/>
    </location>
</feature>
<evidence type="ECO:0000256" key="3">
    <source>
        <dbReference type="ARBA" id="ARBA00022475"/>
    </source>
</evidence>
<dbReference type="AlphaFoldDB" id="G8RSL5"/>
<protein>
    <submittedName>
        <fullName evidence="10">Drug resistance transporter, EmrB/QacA subfamily</fullName>
    </submittedName>
</protein>
<dbReference type="Gene3D" id="1.20.1250.20">
    <property type="entry name" value="MFS general substrate transporter like domains"/>
    <property type="match status" value="1"/>
</dbReference>
<sequence>MSNRVTGYRVEMASPRSGSSPTAVPPTPRWSVLAVIGVAQLMVVLDITIVNIALPSAQDDLGFDIASRPWVITAYSLAFGSLLLLGGRLSDRIGVRRTLIIGLLGFAAASAVGGVAGGFAMLITARAAQGVFAAILAPAALSTLNITFTAPKDRAKAFAVFSAIAASGAVVGLLLGGAMTEWLSWRWCLYVNMALALPAALGALIVVRASPTQRRVKLDWPGAAAATGGLFCLVYGLSHAESHGWSALLTVVMLALSAVLIGVFVIVETQVQTPLLPLKIIADRNRGGAYLTIAITFCAMFAAFLFLTYFMQRDLRYSPLATGVAFLPMAVGIGLAAALANTFLMPKVGPRPIIPIGMVVAAAGMAWLGELEVGATYRHDILGPIVLLGIGMGLAFSPAVATATSGVATADAGVASAMVNTSQQIGGTVGTAALSTIFTTALTRYIDNHRSPTRAVAEAGAVHGYTVAFYIAGLLFVSGAVLTALILRSGRIQNVGDSDVSASSASIRS</sequence>
<reference evidence="10 11" key="1">
    <citation type="submission" date="2011-12" db="EMBL/GenBank/DDBJ databases">
        <title>Complete sequence of Mycobacterium rhodesiae NBB3.</title>
        <authorList>
            <consortium name="US DOE Joint Genome Institute"/>
            <person name="Lucas S."/>
            <person name="Han J."/>
            <person name="Lapidus A."/>
            <person name="Cheng J.-F."/>
            <person name="Goodwin L."/>
            <person name="Pitluck S."/>
            <person name="Peters L."/>
            <person name="Mikhailova N."/>
            <person name="Gu W."/>
            <person name="Detter J.C."/>
            <person name="Han C."/>
            <person name="Tapia R."/>
            <person name="Land M."/>
            <person name="Hauser L."/>
            <person name="Kyrpides N."/>
            <person name="Ivanova N."/>
            <person name="Pagani I."/>
            <person name="Mattes T."/>
            <person name="Holmes A."/>
            <person name="Rutledge P."/>
            <person name="Paulsen I."/>
            <person name="Coleman N."/>
            <person name="Woyke T."/>
        </authorList>
    </citation>
    <scope>NUCLEOTIDE SEQUENCE [LARGE SCALE GENOMIC DNA]</scope>
    <source>
        <strain evidence="10 11">NBB3</strain>
    </source>
</reference>
<evidence type="ECO:0000256" key="5">
    <source>
        <dbReference type="ARBA" id="ARBA00022989"/>
    </source>
</evidence>
<keyword evidence="3" id="KW-1003">Cell membrane</keyword>
<proteinExistence type="predicted"/>
<dbReference type="InterPro" id="IPR036259">
    <property type="entry name" value="MFS_trans_sf"/>
</dbReference>
<evidence type="ECO:0000256" key="6">
    <source>
        <dbReference type="ARBA" id="ARBA00023136"/>
    </source>
</evidence>
<feature type="transmembrane region" description="Helical" evidence="8">
    <location>
        <begin position="218"/>
        <end position="238"/>
    </location>
</feature>
<feature type="transmembrane region" description="Helical" evidence="8">
    <location>
        <begin position="288"/>
        <end position="311"/>
    </location>
</feature>
<keyword evidence="6 8" id="KW-0472">Membrane</keyword>
<dbReference type="PANTHER" id="PTHR42718:SF46">
    <property type="entry name" value="BLR6921 PROTEIN"/>
    <property type="match status" value="1"/>
</dbReference>
<keyword evidence="2" id="KW-0813">Transport</keyword>
<evidence type="ECO:0000256" key="1">
    <source>
        <dbReference type="ARBA" id="ARBA00004651"/>
    </source>
</evidence>
<feature type="transmembrane region" description="Helical" evidence="8">
    <location>
        <begin position="317"/>
        <end position="340"/>
    </location>
</feature>
<feature type="domain" description="Major facilitator superfamily (MFS) profile" evidence="9">
    <location>
        <begin position="32"/>
        <end position="491"/>
    </location>
</feature>
<evidence type="ECO:0000313" key="10">
    <source>
        <dbReference type="EMBL" id="AEV76548.1"/>
    </source>
</evidence>
<feature type="transmembrane region" description="Helical" evidence="8">
    <location>
        <begin position="99"/>
        <end position="125"/>
    </location>
</feature>
<feature type="transmembrane region" description="Helical" evidence="8">
    <location>
        <begin position="184"/>
        <end position="206"/>
    </location>
</feature>
<gene>
    <name evidence="10" type="ordered locus">MycrhN_6087</name>
</gene>
<organism evidence="10 11">
    <name type="scientific">Mycolicibacterium rhodesiae (strain NBB3)</name>
    <name type="common">Mycobacterium rhodesiae</name>
    <dbReference type="NCBI Taxonomy" id="710685"/>
    <lineage>
        <taxon>Bacteria</taxon>
        <taxon>Bacillati</taxon>
        <taxon>Actinomycetota</taxon>
        <taxon>Actinomycetes</taxon>
        <taxon>Mycobacteriales</taxon>
        <taxon>Mycobacteriaceae</taxon>
        <taxon>Mycolicibacterium</taxon>
    </lineage>
</organism>
<dbReference type="PROSITE" id="PS50850">
    <property type="entry name" value="MFS"/>
    <property type="match status" value="1"/>
</dbReference>
<dbReference type="InterPro" id="IPR020846">
    <property type="entry name" value="MFS_dom"/>
</dbReference>
<feature type="transmembrane region" description="Helical" evidence="8">
    <location>
        <begin position="131"/>
        <end position="150"/>
    </location>
</feature>
<keyword evidence="11" id="KW-1185">Reference proteome</keyword>
<dbReference type="CDD" id="cd17321">
    <property type="entry name" value="MFS_MMR_MDR_like"/>
    <property type="match status" value="1"/>
</dbReference>
<dbReference type="Proteomes" id="UP000005442">
    <property type="component" value="Chromosome"/>
</dbReference>
<dbReference type="NCBIfam" id="TIGR00711">
    <property type="entry name" value="efflux_EmrB"/>
    <property type="match status" value="1"/>
</dbReference>
<dbReference type="KEGG" id="mrh:MycrhN_6087"/>
<dbReference type="HOGENOM" id="CLU_000960_28_2_11"/>
<feature type="transmembrane region" description="Helical" evidence="8">
    <location>
        <begin position="244"/>
        <end position="267"/>
    </location>
</feature>
<name>G8RSL5_MYCRN</name>
<dbReference type="InterPro" id="IPR004638">
    <property type="entry name" value="EmrB-like"/>
</dbReference>
<dbReference type="GO" id="GO:0005886">
    <property type="term" value="C:plasma membrane"/>
    <property type="evidence" value="ECO:0007669"/>
    <property type="project" value="UniProtKB-SubCell"/>
</dbReference>
<evidence type="ECO:0000256" key="2">
    <source>
        <dbReference type="ARBA" id="ARBA00022448"/>
    </source>
</evidence>
<dbReference type="STRING" id="710685.MycrhN_6087"/>
<feature type="transmembrane region" description="Helical" evidence="8">
    <location>
        <begin position="425"/>
        <end position="446"/>
    </location>
</feature>
<keyword evidence="4 8" id="KW-0812">Transmembrane</keyword>
<feature type="transmembrane region" description="Helical" evidence="8">
    <location>
        <begin position="381"/>
        <end position="404"/>
    </location>
</feature>
<feature type="transmembrane region" description="Helical" evidence="8">
    <location>
        <begin position="70"/>
        <end position="87"/>
    </location>
</feature>
<dbReference type="eggNOG" id="COG0477">
    <property type="taxonomic scope" value="Bacteria"/>
</dbReference>
<dbReference type="PANTHER" id="PTHR42718">
    <property type="entry name" value="MAJOR FACILITATOR SUPERFAMILY MULTIDRUG TRANSPORTER MFSC"/>
    <property type="match status" value="1"/>
</dbReference>
<comment type="subcellular location">
    <subcellularLocation>
        <location evidence="1">Cell membrane</location>
        <topology evidence="1">Multi-pass membrane protein</topology>
    </subcellularLocation>
</comment>